<dbReference type="PANTHER" id="PTHR35077">
    <property type="entry name" value="SIMILAR TO AI661453 PROTEIN"/>
    <property type="match status" value="1"/>
</dbReference>
<dbReference type="Proteomes" id="UP001266305">
    <property type="component" value="Unassembled WGS sequence"/>
</dbReference>
<name>A0ABQ9VWE1_SAGOE</name>
<protein>
    <submittedName>
        <fullName evidence="2">Uncharacterized protein</fullName>
    </submittedName>
</protein>
<sequence length="228" mass="23502">MSLVLDTRAVPQGTHPPPSRAQGEVGWRRRAGREPGGGGPQLTGPRQEGMRPGELGGGGAGPGREAASYLASGGARSTCRPVRGRGGRRGARLGRVPWRDRAAFSPGPGRATEARSFPEARAGCSSMKKNQTVQGTFSKLFGKKHATSPSTSLYATNPPWIFTQEAPEEGTRGFGECAGDAGAGAGRGGEGHVGTCGLAESSRRAEEEAPDQGVWEGPCEGPPVSTGR</sequence>
<feature type="compositionally biased region" description="Basic residues" evidence="1">
    <location>
        <begin position="82"/>
        <end position="92"/>
    </location>
</feature>
<feature type="compositionally biased region" description="Low complexity" evidence="1">
    <location>
        <begin position="42"/>
        <end position="53"/>
    </location>
</feature>
<evidence type="ECO:0000313" key="3">
    <source>
        <dbReference type="Proteomes" id="UP001266305"/>
    </source>
</evidence>
<keyword evidence="3" id="KW-1185">Reference proteome</keyword>
<gene>
    <name evidence="2" type="ORF">P7K49_007979</name>
</gene>
<accession>A0ABQ9VWE1</accession>
<feature type="region of interest" description="Disordered" evidence="1">
    <location>
        <begin position="183"/>
        <end position="228"/>
    </location>
</feature>
<evidence type="ECO:0000313" key="2">
    <source>
        <dbReference type="EMBL" id="KAK2113713.1"/>
    </source>
</evidence>
<feature type="compositionally biased region" description="Gly residues" evidence="1">
    <location>
        <begin position="183"/>
        <end position="194"/>
    </location>
</feature>
<reference evidence="2 3" key="1">
    <citation type="submission" date="2023-05" db="EMBL/GenBank/DDBJ databases">
        <title>B98-5 Cell Line De Novo Hybrid Assembly: An Optical Mapping Approach.</title>
        <authorList>
            <person name="Kananen K."/>
            <person name="Auerbach J.A."/>
            <person name="Kautto E."/>
            <person name="Blachly J.S."/>
        </authorList>
    </citation>
    <scope>NUCLEOTIDE SEQUENCE [LARGE SCALE GENOMIC DNA]</scope>
    <source>
        <strain evidence="2">B95-8</strain>
        <tissue evidence="2">Cell line</tissue>
    </source>
</reference>
<evidence type="ECO:0000256" key="1">
    <source>
        <dbReference type="SAM" id="MobiDB-lite"/>
    </source>
</evidence>
<dbReference type="EMBL" id="JASSZA010000004">
    <property type="protein sequence ID" value="KAK2113713.1"/>
    <property type="molecule type" value="Genomic_DNA"/>
</dbReference>
<feature type="region of interest" description="Disordered" evidence="1">
    <location>
        <begin position="1"/>
        <end position="130"/>
    </location>
</feature>
<comment type="caution">
    <text evidence="2">The sequence shown here is derived from an EMBL/GenBank/DDBJ whole genome shotgun (WGS) entry which is preliminary data.</text>
</comment>
<organism evidence="2 3">
    <name type="scientific">Saguinus oedipus</name>
    <name type="common">Cotton-top tamarin</name>
    <name type="synonym">Oedipomidas oedipus</name>
    <dbReference type="NCBI Taxonomy" id="9490"/>
    <lineage>
        <taxon>Eukaryota</taxon>
        <taxon>Metazoa</taxon>
        <taxon>Chordata</taxon>
        <taxon>Craniata</taxon>
        <taxon>Vertebrata</taxon>
        <taxon>Euteleostomi</taxon>
        <taxon>Mammalia</taxon>
        <taxon>Eutheria</taxon>
        <taxon>Euarchontoglires</taxon>
        <taxon>Primates</taxon>
        <taxon>Haplorrhini</taxon>
        <taxon>Platyrrhini</taxon>
        <taxon>Cebidae</taxon>
        <taxon>Callitrichinae</taxon>
        <taxon>Saguinus</taxon>
    </lineage>
</organism>
<dbReference type="PANTHER" id="PTHR35077:SF2">
    <property type="entry name" value="SIMILAR TO AI661453 PROTEIN"/>
    <property type="match status" value="1"/>
</dbReference>
<proteinExistence type="predicted"/>